<evidence type="ECO:0000256" key="1">
    <source>
        <dbReference type="ARBA" id="ARBA00022679"/>
    </source>
</evidence>
<keyword evidence="6" id="KW-1185">Reference proteome</keyword>
<evidence type="ECO:0000256" key="2">
    <source>
        <dbReference type="ARBA" id="ARBA00022723"/>
    </source>
</evidence>
<dbReference type="GO" id="GO:0046872">
    <property type="term" value="F:metal ion binding"/>
    <property type="evidence" value="ECO:0007669"/>
    <property type="project" value="UniProtKB-KW"/>
</dbReference>
<evidence type="ECO:0000256" key="3">
    <source>
        <dbReference type="ARBA" id="ARBA00022842"/>
    </source>
</evidence>
<proteinExistence type="inferred from homology"/>
<dbReference type="EMBL" id="GL996514">
    <property type="protein sequence ID" value="EGV65441.1"/>
    <property type="molecule type" value="Genomic_DNA"/>
</dbReference>
<dbReference type="InterPro" id="IPR033749">
    <property type="entry name" value="Polyprenyl_synt_CS"/>
</dbReference>
<reference evidence="5 6" key="1">
    <citation type="journal article" date="2011" name="Proc. Natl. Acad. Sci. U.S.A.">
        <title>Comparative genomics of xylose-fermenting fungi for enhanced biofuel production.</title>
        <authorList>
            <person name="Wohlbach D.J."/>
            <person name="Kuo A."/>
            <person name="Sato T.K."/>
            <person name="Potts K.M."/>
            <person name="Salamov A.A."/>
            <person name="LaButti K.M."/>
            <person name="Sun H."/>
            <person name="Clum A."/>
            <person name="Pangilinan J.L."/>
            <person name="Lindquist E.A."/>
            <person name="Lucas S."/>
            <person name="Lapidus A."/>
            <person name="Jin M."/>
            <person name="Gunawan C."/>
            <person name="Balan V."/>
            <person name="Dale B.E."/>
            <person name="Jeffries T.W."/>
            <person name="Zinkel R."/>
            <person name="Barry K.W."/>
            <person name="Grigoriev I.V."/>
            <person name="Gasch A.P."/>
        </authorList>
    </citation>
    <scope>NUCLEOTIDE SEQUENCE [LARGE SCALE GENOMIC DNA]</scope>
    <source>
        <strain evidence="6">ATCC 10573 / BCRC 21748 / CBS 615 / JCM 9827 / NBRC 10315 / NRRL Y-1498 / VKM Y-70</strain>
    </source>
</reference>
<dbReference type="HOGENOM" id="CLU_014015_6_0_1"/>
<dbReference type="PROSITE" id="PS00723">
    <property type="entry name" value="POLYPRENYL_SYNTHASE_1"/>
    <property type="match status" value="1"/>
</dbReference>
<comment type="similarity">
    <text evidence="4">Belongs to the FPP/GGPP synthase family.</text>
</comment>
<dbReference type="SUPFAM" id="SSF48576">
    <property type="entry name" value="Terpenoid synthases"/>
    <property type="match status" value="1"/>
</dbReference>
<evidence type="ECO:0000313" key="6">
    <source>
        <dbReference type="Proteomes" id="UP000000707"/>
    </source>
</evidence>
<evidence type="ECO:0000313" key="5">
    <source>
        <dbReference type="EMBL" id="EGV65441.1"/>
    </source>
</evidence>
<sequence>MEKLIYRDDTPLDRHDPKTTLITEPYEYLQKLPGNNRAIRIVFIKAFNDLYFGIDNDGLINGLNELVDMLHDCSLIIDDVEDSSEYRRGALAAHLKFGVPSTVNCVNYMYFVAIDKASKLAPLYTSDLHEQELITLRVNKIITDEMLNLHHGQGVDIYWRDNKSDLPRLPTEEEYLEMVMDKTGGLLRIMVKVLEAFKPSKSTKHVALTSLIGIIYQLRDDYFNLTSDKYSHMKGVVGEDLIEGKFSFPILHSLRFSMTSPLYELLYNRSVEKRKSSESHHLIAESIKFMTNESNSLEYTNNKLKECLNMARKLIETDPTVHNSDSTYILQILHQLSDT</sequence>
<dbReference type="Pfam" id="PF00348">
    <property type="entry name" value="polyprenyl_synt"/>
    <property type="match status" value="1"/>
</dbReference>
<organism evidence="6">
    <name type="scientific">Candida tenuis (strain ATCC 10573 / BCRC 21748 / CBS 615 / JCM 9827 / NBRC 10315 / NRRL Y-1498 / VKM Y-70)</name>
    <name type="common">Yeast</name>
    <name type="synonym">Yamadazyma tenuis</name>
    <dbReference type="NCBI Taxonomy" id="590646"/>
    <lineage>
        <taxon>Eukaryota</taxon>
        <taxon>Fungi</taxon>
        <taxon>Dikarya</taxon>
        <taxon>Ascomycota</taxon>
        <taxon>Saccharomycotina</taxon>
        <taxon>Pichiomycetes</taxon>
        <taxon>Debaryomycetaceae</taxon>
        <taxon>Yamadazyma</taxon>
    </lineage>
</organism>
<protein>
    <submittedName>
        <fullName evidence="5">Terpenoid synthase</fullName>
    </submittedName>
</protein>
<dbReference type="PANTHER" id="PTHR12001:SF44">
    <property type="entry name" value="GERANYLGERANYL PYROPHOSPHATE SYNTHASE"/>
    <property type="match status" value="1"/>
</dbReference>
<dbReference type="Gene3D" id="1.10.600.10">
    <property type="entry name" value="Farnesyl Diphosphate Synthase"/>
    <property type="match status" value="1"/>
</dbReference>
<keyword evidence="1 4" id="KW-0808">Transferase</keyword>
<dbReference type="GO" id="GO:0004659">
    <property type="term" value="F:prenyltransferase activity"/>
    <property type="evidence" value="ECO:0007669"/>
    <property type="project" value="InterPro"/>
</dbReference>
<dbReference type="GeneID" id="18246855"/>
<evidence type="ECO:0000256" key="4">
    <source>
        <dbReference type="RuleBase" id="RU004466"/>
    </source>
</evidence>
<keyword evidence="2" id="KW-0479">Metal-binding</keyword>
<dbReference type="eggNOG" id="KOG0777">
    <property type="taxonomic scope" value="Eukaryota"/>
</dbReference>
<dbReference type="KEGG" id="cten:18246855"/>
<dbReference type="InterPro" id="IPR000092">
    <property type="entry name" value="Polyprenyl_synt"/>
</dbReference>
<dbReference type="SFLD" id="SFLDS00005">
    <property type="entry name" value="Isoprenoid_Synthase_Type_I"/>
    <property type="match status" value="1"/>
</dbReference>
<keyword evidence="3" id="KW-0460">Magnesium</keyword>
<dbReference type="AlphaFoldDB" id="G3B0P4"/>
<accession>G3B0P4</accession>
<dbReference type="InterPro" id="IPR008949">
    <property type="entry name" value="Isoprenoid_synthase_dom_sf"/>
</dbReference>
<name>G3B0P4_CANTC</name>
<dbReference type="STRING" id="590646.G3B0P4"/>
<dbReference type="OrthoDB" id="6921389at2759"/>
<dbReference type="GO" id="GO:0008299">
    <property type="term" value="P:isoprenoid biosynthetic process"/>
    <property type="evidence" value="ECO:0007669"/>
    <property type="project" value="InterPro"/>
</dbReference>
<dbReference type="PROSITE" id="PS00444">
    <property type="entry name" value="POLYPRENYL_SYNTHASE_2"/>
    <property type="match status" value="1"/>
</dbReference>
<dbReference type="Proteomes" id="UP000000707">
    <property type="component" value="Unassembled WGS sequence"/>
</dbReference>
<gene>
    <name evidence="5" type="ORF">CANTEDRAFT_113201</name>
</gene>
<dbReference type="PANTHER" id="PTHR12001">
    <property type="entry name" value="GERANYLGERANYL PYROPHOSPHATE SYNTHASE"/>
    <property type="match status" value="1"/>
</dbReference>